<protein>
    <submittedName>
        <fullName evidence="1">Uncharacterized protein</fullName>
    </submittedName>
</protein>
<evidence type="ECO:0000313" key="2">
    <source>
        <dbReference type="Proteomes" id="UP001183619"/>
    </source>
</evidence>
<name>A0ABU2B614_9CORY</name>
<sequence>MPLEKLLFETVEAFDSEEASQFPEAKLRDHGIVK</sequence>
<organism evidence="1 2">
    <name type="scientific">Corynebacterium felinum</name>
    <dbReference type="NCBI Taxonomy" id="131318"/>
    <lineage>
        <taxon>Bacteria</taxon>
        <taxon>Bacillati</taxon>
        <taxon>Actinomycetota</taxon>
        <taxon>Actinomycetes</taxon>
        <taxon>Mycobacteriales</taxon>
        <taxon>Corynebacteriaceae</taxon>
        <taxon>Corynebacterium</taxon>
    </lineage>
</organism>
<reference evidence="1 2" key="1">
    <citation type="submission" date="2023-07" db="EMBL/GenBank/DDBJ databases">
        <title>Sequencing the genomes of 1000 actinobacteria strains.</title>
        <authorList>
            <person name="Klenk H.-P."/>
        </authorList>
    </citation>
    <scope>NUCLEOTIDE SEQUENCE [LARGE SCALE GENOMIC DNA]</scope>
    <source>
        <strain evidence="1 2">DSM 44508</strain>
    </source>
</reference>
<proteinExistence type="predicted"/>
<gene>
    <name evidence="1" type="ORF">J2S37_000591</name>
</gene>
<comment type="caution">
    <text evidence="1">The sequence shown here is derived from an EMBL/GenBank/DDBJ whole genome shotgun (WGS) entry which is preliminary data.</text>
</comment>
<dbReference type="Proteomes" id="UP001183619">
    <property type="component" value="Unassembled WGS sequence"/>
</dbReference>
<keyword evidence="2" id="KW-1185">Reference proteome</keyword>
<dbReference type="EMBL" id="JAVDYF010000001">
    <property type="protein sequence ID" value="MDR7354053.1"/>
    <property type="molecule type" value="Genomic_DNA"/>
</dbReference>
<evidence type="ECO:0000313" key="1">
    <source>
        <dbReference type="EMBL" id="MDR7354053.1"/>
    </source>
</evidence>
<accession>A0ABU2B614</accession>